<feature type="non-terminal residue" evidence="1">
    <location>
        <position position="574"/>
    </location>
</feature>
<sequence>MQTAAPRTIRNYPLVSTQLSSILIKANCGFNVTGNVRFQLINFIMENTGYQDLPGIYGLSYQSEININDCQFHMQNAGSQIGKCFICLLGGNHAISNQNSKDVTSYDNIIRINFNQAGQIRITDSKFENITLIGNTVVGGAIKAVLKFSSNRLIIVDCTFNRCFTNNSVGGAIYVGNNLVEAYITLSHTQFIGCQAQSGGGLYAQIAQSGQLVIENSCEFKQCIANSGNGGGIYVNLEYGRNDQTSFIIRDALIQNCQAVAYASATPPTGFGGGIFIGINGSLSPSMSLDLKGMKIYGNSATYGGQSLYVVMDKLKDWCEYGLLGEYVKGNYSDTDSIESDLQGLVLDFSQFTSSSQSYIQTNQKTLENYWRVTIPSYSIWHVQQRFGSQNGTDALNCGETNQPCKTIEYAIRQISLNIGGSETQVIEEKNIGISQYGYDLTTPIQLSKSGSYTDVLKIMKQMYGTSSEIQGQAEIKIMKNNDDNKENGKLGWISATEGLFLHLYIASSQIAIFPYIFIPFKSNLCVNGSQFPLPVRKIPPPYPVGGTSLDISVLASHSRIVALLILNSNQEAK</sequence>
<dbReference type="Proteomes" id="UP000324800">
    <property type="component" value="Unassembled WGS sequence"/>
</dbReference>
<reference evidence="1 2" key="1">
    <citation type="submission" date="2019-03" db="EMBL/GenBank/DDBJ databases">
        <title>Single cell metagenomics reveals metabolic interactions within the superorganism composed of flagellate Streblomastix strix and complex community of Bacteroidetes bacteria on its surface.</title>
        <authorList>
            <person name="Treitli S.C."/>
            <person name="Kolisko M."/>
            <person name="Husnik F."/>
            <person name="Keeling P."/>
            <person name="Hampl V."/>
        </authorList>
    </citation>
    <scope>NUCLEOTIDE SEQUENCE [LARGE SCALE GENOMIC DNA]</scope>
    <source>
        <strain evidence="1">ST1C</strain>
    </source>
</reference>
<protein>
    <submittedName>
        <fullName evidence="1">Uncharacterized protein</fullName>
    </submittedName>
</protein>
<gene>
    <name evidence="1" type="ORF">EZS28_013956</name>
</gene>
<accession>A0A5J4W6Q0</accession>
<comment type="caution">
    <text evidence="1">The sequence shown here is derived from an EMBL/GenBank/DDBJ whole genome shotgun (WGS) entry which is preliminary data.</text>
</comment>
<evidence type="ECO:0000313" key="2">
    <source>
        <dbReference type="Proteomes" id="UP000324800"/>
    </source>
</evidence>
<organism evidence="1 2">
    <name type="scientific">Streblomastix strix</name>
    <dbReference type="NCBI Taxonomy" id="222440"/>
    <lineage>
        <taxon>Eukaryota</taxon>
        <taxon>Metamonada</taxon>
        <taxon>Preaxostyla</taxon>
        <taxon>Oxymonadida</taxon>
        <taxon>Streblomastigidae</taxon>
        <taxon>Streblomastix</taxon>
    </lineage>
</organism>
<proteinExistence type="predicted"/>
<name>A0A5J4W6Q0_9EUKA</name>
<dbReference type="AlphaFoldDB" id="A0A5J4W6Q0"/>
<dbReference type="InterPro" id="IPR011050">
    <property type="entry name" value="Pectin_lyase_fold/virulence"/>
</dbReference>
<dbReference type="SUPFAM" id="SSF51126">
    <property type="entry name" value="Pectin lyase-like"/>
    <property type="match status" value="1"/>
</dbReference>
<evidence type="ECO:0000313" key="1">
    <source>
        <dbReference type="EMBL" id="KAA6390518.1"/>
    </source>
</evidence>
<dbReference type="EMBL" id="SNRW01003192">
    <property type="protein sequence ID" value="KAA6390518.1"/>
    <property type="molecule type" value="Genomic_DNA"/>
</dbReference>